<feature type="region of interest" description="Disordered" evidence="1">
    <location>
        <begin position="232"/>
        <end position="292"/>
    </location>
</feature>
<dbReference type="AlphaFoldDB" id="A0A238FID2"/>
<feature type="compositionally biased region" description="Polar residues" evidence="1">
    <location>
        <begin position="359"/>
        <end position="371"/>
    </location>
</feature>
<keyword evidence="4" id="KW-1185">Reference proteome</keyword>
<dbReference type="Proteomes" id="UP000198372">
    <property type="component" value="Unassembled WGS sequence"/>
</dbReference>
<evidence type="ECO:0000259" key="2">
    <source>
        <dbReference type="Pfam" id="PF20263"/>
    </source>
</evidence>
<feature type="compositionally biased region" description="Basic and acidic residues" evidence="1">
    <location>
        <begin position="344"/>
        <end position="358"/>
    </location>
</feature>
<evidence type="ECO:0000313" key="4">
    <source>
        <dbReference type="Proteomes" id="UP000198372"/>
    </source>
</evidence>
<dbReference type="InterPro" id="IPR046896">
    <property type="entry name" value="Cup1-like_N"/>
</dbReference>
<evidence type="ECO:0000256" key="1">
    <source>
        <dbReference type="SAM" id="MobiDB-lite"/>
    </source>
</evidence>
<dbReference type="Pfam" id="PF20263">
    <property type="entry name" value="LYRM2-like"/>
    <property type="match status" value="1"/>
</dbReference>
<name>A0A238FID2_9BASI</name>
<accession>A0A238FID2</accession>
<sequence>MSTPSLLTGKWLYRALLKEAKHLPDTQATQVDHYLHRIKTDFRKPLPLDRSRAYERTSQAQKLLRRLIACNSGHLHAIERVLDQAYARKGKQSHQLLEPFLTTSRRSKTFVSPSLRALILSPLSHQSRPPNIHHLENPPTLPARAFPDTEESRLLGPLIPQRIKAIRRRYWNSQTAKIKSPLAVLVLQGEGEDRIGREEVLKKVGLGSLGEHLQSLGMARFERLEDLTQVREEERPRRSRRLRGVLNQGRRTGVEAHALEGSTSPTPTVKKEVSASQPQGSKKKRITTTTTTTIPGLSLAKWSTPKVLRPRLMRRRYEAVLENAPIVIVERVGSGSKGNQVGRGEGKGGKKETKHPSEKSSASKASGNNVRIQIRLSDFAKSGKGGIGVMGEEDRWWNERGAAE</sequence>
<dbReference type="OrthoDB" id="198652at2759"/>
<organism evidence="3 4">
    <name type="scientific">Microbotryum intermedium</name>
    <dbReference type="NCBI Taxonomy" id="269621"/>
    <lineage>
        <taxon>Eukaryota</taxon>
        <taxon>Fungi</taxon>
        <taxon>Dikarya</taxon>
        <taxon>Basidiomycota</taxon>
        <taxon>Pucciniomycotina</taxon>
        <taxon>Microbotryomycetes</taxon>
        <taxon>Microbotryales</taxon>
        <taxon>Microbotryaceae</taxon>
        <taxon>Microbotryum</taxon>
    </lineage>
</organism>
<feature type="domain" description="LYR motif-containing protein Cup1-like N-terminal" evidence="2">
    <location>
        <begin position="12"/>
        <end position="97"/>
    </location>
</feature>
<feature type="compositionally biased region" description="Basic and acidic residues" evidence="1">
    <location>
        <begin position="392"/>
        <end position="404"/>
    </location>
</feature>
<feature type="region of interest" description="Disordered" evidence="1">
    <location>
        <begin position="334"/>
        <end position="404"/>
    </location>
</feature>
<protein>
    <submittedName>
        <fullName evidence="3">BQ2448_3598 protein</fullName>
    </submittedName>
</protein>
<gene>
    <name evidence="3" type="ORF">BQ2448_3598</name>
</gene>
<proteinExistence type="predicted"/>
<evidence type="ECO:0000313" key="3">
    <source>
        <dbReference type="EMBL" id="SCV70836.1"/>
    </source>
</evidence>
<dbReference type="CDD" id="cd20273">
    <property type="entry name" value="Complex1_LYR_unchar"/>
    <property type="match status" value="1"/>
</dbReference>
<reference evidence="4" key="1">
    <citation type="submission" date="2016-09" db="EMBL/GenBank/DDBJ databases">
        <authorList>
            <person name="Jeantristanb JTB J.-T."/>
            <person name="Ricardo R."/>
        </authorList>
    </citation>
    <scope>NUCLEOTIDE SEQUENCE [LARGE SCALE GENOMIC DNA]</scope>
</reference>
<dbReference type="EMBL" id="FMSP01000006">
    <property type="protein sequence ID" value="SCV70836.1"/>
    <property type="molecule type" value="Genomic_DNA"/>
</dbReference>